<dbReference type="Proteomes" id="UP000031036">
    <property type="component" value="Unassembled WGS sequence"/>
</dbReference>
<name>A0A0B2UX95_TOXCA</name>
<dbReference type="EMBL" id="JPKZ01003018">
    <property type="protein sequence ID" value="KHN73824.1"/>
    <property type="molecule type" value="Genomic_DNA"/>
</dbReference>
<proteinExistence type="predicted"/>
<protein>
    <submittedName>
        <fullName evidence="1">Uncharacterized protein</fullName>
    </submittedName>
</protein>
<evidence type="ECO:0000313" key="1">
    <source>
        <dbReference type="EMBL" id="KHN73824.1"/>
    </source>
</evidence>
<comment type="caution">
    <text evidence="1">The sequence shown here is derived from an EMBL/GenBank/DDBJ whole genome shotgun (WGS) entry which is preliminary data.</text>
</comment>
<dbReference type="OrthoDB" id="446723at2759"/>
<reference evidence="1 2" key="1">
    <citation type="submission" date="2014-11" db="EMBL/GenBank/DDBJ databases">
        <title>Genetic blueprint of the zoonotic pathogen Toxocara canis.</title>
        <authorList>
            <person name="Zhu X.-Q."/>
            <person name="Korhonen P.K."/>
            <person name="Cai H."/>
            <person name="Young N.D."/>
            <person name="Nejsum P."/>
            <person name="von Samson-Himmelstjerna G."/>
            <person name="Boag P.R."/>
            <person name="Tan P."/>
            <person name="Li Q."/>
            <person name="Min J."/>
            <person name="Yang Y."/>
            <person name="Wang X."/>
            <person name="Fang X."/>
            <person name="Hall R.S."/>
            <person name="Hofmann A."/>
            <person name="Sternberg P.W."/>
            <person name="Jex A.R."/>
            <person name="Gasser R.B."/>
        </authorList>
    </citation>
    <scope>NUCLEOTIDE SEQUENCE [LARGE SCALE GENOMIC DNA]</scope>
    <source>
        <strain evidence="1">PN_DK_2014</strain>
    </source>
</reference>
<accession>A0A0B2UX95</accession>
<keyword evidence="2" id="KW-1185">Reference proteome</keyword>
<sequence>MEKREDDKTFLKIIEEYKRKKHTLECVCERRKCICLSTGAFWPPPREYYFFINNNKSMKGAEAAQKAEIKIRRATWFVSQKL</sequence>
<evidence type="ECO:0000313" key="2">
    <source>
        <dbReference type="Proteomes" id="UP000031036"/>
    </source>
</evidence>
<gene>
    <name evidence="1" type="ORF">Tcan_09488</name>
</gene>
<organism evidence="1 2">
    <name type="scientific">Toxocara canis</name>
    <name type="common">Canine roundworm</name>
    <dbReference type="NCBI Taxonomy" id="6265"/>
    <lineage>
        <taxon>Eukaryota</taxon>
        <taxon>Metazoa</taxon>
        <taxon>Ecdysozoa</taxon>
        <taxon>Nematoda</taxon>
        <taxon>Chromadorea</taxon>
        <taxon>Rhabditida</taxon>
        <taxon>Spirurina</taxon>
        <taxon>Ascaridomorpha</taxon>
        <taxon>Ascaridoidea</taxon>
        <taxon>Toxocaridae</taxon>
        <taxon>Toxocara</taxon>
    </lineage>
</organism>
<dbReference type="AlphaFoldDB" id="A0A0B2UX95"/>